<evidence type="ECO:0000313" key="14">
    <source>
        <dbReference type="Proteomes" id="UP000494256"/>
    </source>
</evidence>
<dbReference type="EMBL" id="CADEBD010000739">
    <property type="protein sequence ID" value="CAB3259414.1"/>
    <property type="molecule type" value="Genomic_DNA"/>
</dbReference>
<feature type="coiled-coil region" evidence="8">
    <location>
        <begin position="564"/>
        <end position="605"/>
    </location>
</feature>
<keyword evidence="5" id="KW-0378">Hydrolase</keyword>
<evidence type="ECO:0000256" key="9">
    <source>
        <dbReference type="SAM" id="MobiDB-lite"/>
    </source>
</evidence>
<dbReference type="InterPro" id="IPR011249">
    <property type="entry name" value="Metalloenz_LuxS/M16"/>
</dbReference>
<evidence type="ECO:0000259" key="11">
    <source>
        <dbReference type="Pfam" id="PF05193"/>
    </source>
</evidence>
<dbReference type="GO" id="GO:0004222">
    <property type="term" value="F:metalloendopeptidase activity"/>
    <property type="evidence" value="ECO:0007669"/>
    <property type="project" value="UniProtKB-ARBA"/>
</dbReference>
<evidence type="ECO:0000256" key="7">
    <source>
        <dbReference type="ARBA" id="ARBA00023049"/>
    </source>
</evidence>
<dbReference type="InterPro" id="IPR050626">
    <property type="entry name" value="Peptidase_M16"/>
</dbReference>
<accession>A0A8S1BLH9</accession>
<dbReference type="AlphaFoldDB" id="A0A8S1BLH9"/>
<keyword evidence="7" id="KW-0482">Metalloprotease</keyword>
<evidence type="ECO:0000256" key="2">
    <source>
        <dbReference type="ARBA" id="ARBA00007261"/>
    </source>
</evidence>
<dbReference type="Gene3D" id="3.30.830.10">
    <property type="entry name" value="Metalloenzyme, LuxS/M16 peptidase-like"/>
    <property type="match status" value="2"/>
</dbReference>
<dbReference type="Pfam" id="PF16187">
    <property type="entry name" value="Peptidase_M16_M"/>
    <property type="match status" value="1"/>
</dbReference>
<evidence type="ECO:0000259" key="10">
    <source>
        <dbReference type="Pfam" id="PF00675"/>
    </source>
</evidence>
<reference evidence="13 14" key="1">
    <citation type="submission" date="2020-04" db="EMBL/GenBank/DDBJ databases">
        <authorList>
            <person name="Wallbank WR R."/>
            <person name="Pardo Diaz C."/>
            <person name="Kozak K."/>
            <person name="Martin S."/>
            <person name="Jiggins C."/>
            <person name="Moest M."/>
            <person name="Warren A I."/>
            <person name="Byers J.R.P. K."/>
            <person name="Montejo-Kovacevich G."/>
            <person name="Yen C E."/>
        </authorList>
    </citation>
    <scope>NUCLEOTIDE SEQUENCE [LARGE SCALE GENOMIC DNA]</scope>
</reference>
<keyword evidence="6" id="KW-0862">Zinc</keyword>
<comment type="cofactor">
    <cofactor evidence="1">
        <name>Zn(2+)</name>
        <dbReference type="ChEBI" id="CHEBI:29105"/>
    </cofactor>
</comment>
<organism evidence="13 14">
    <name type="scientific">Arctia plantaginis</name>
    <name type="common">Wood tiger moth</name>
    <name type="synonym">Phalaena plantaginis</name>
    <dbReference type="NCBI Taxonomy" id="874455"/>
    <lineage>
        <taxon>Eukaryota</taxon>
        <taxon>Metazoa</taxon>
        <taxon>Ecdysozoa</taxon>
        <taxon>Arthropoda</taxon>
        <taxon>Hexapoda</taxon>
        <taxon>Insecta</taxon>
        <taxon>Pterygota</taxon>
        <taxon>Neoptera</taxon>
        <taxon>Endopterygota</taxon>
        <taxon>Lepidoptera</taxon>
        <taxon>Glossata</taxon>
        <taxon>Ditrysia</taxon>
        <taxon>Noctuoidea</taxon>
        <taxon>Erebidae</taxon>
        <taxon>Arctiinae</taxon>
        <taxon>Arctia</taxon>
    </lineage>
</organism>
<dbReference type="Pfam" id="PF00675">
    <property type="entry name" value="Peptidase_M16"/>
    <property type="match status" value="1"/>
</dbReference>
<gene>
    <name evidence="13" type="ORF">APLA_LOCUS16484</name>
</gene>
<evidence type="ECO:0000259" key="12">
    <source>
        <dbReference type="Pfam" id="PF16187"/>
    </source>
</evidence>
<evidence type="ECO:0000313" key="13">
    <source>
        <dbReference type="EMBL" id="CAB3259414.1"/>
    </source>
</evidence>
<dbReference type="Pfam" id="PF05193">
    <property type="entry name" value="Peptidase_M16_C"/>
    <property type="match status" value="1"/>
</dbReference>
<dbReference type="InterPro" id="IPR032632">
    <property type="entry name" value="Peptidase_M16_M"/>
</dbReference>
<dbReference type="InterPro" id="IPR011765">
    <property type="entry name" value="Pept_M16_N"/>
</dbReference>
<comment type="similarity">
    <text evidence="2">Belongs to the peptidase M16 family.</text>
</comment>
<evidence type="ECO:0000256" key="1">
    <source>
        <dbReference type="ARBA" id="ARBA00001947"/>
    </source>
</evidence>
<feature type="domain" description="Peptidase M16 N-terminal" evidence="10">
    <location>
        <begin position="54"/>
        <end position="177"/>
    </location>
</feature>
<keyword evidence="8" id="KW-0175">Coiled coil</keyword>
<dbReference type="FunFam" id="3.30.830.10:FF:000005">
    <property type="entry name" value="nardilysin isoform X1"/>
    <property type="match status" value="1"/>
</dbReference>
<dbReference type="GO" id="GO:0046872">
    <property type="term" value="F:metal ion binding"/>
    <property type="evidence" value="ECO:0007669"/>
    <property type="project" value="UniProtKB-KW"/>
</dbReference>
<evidence type="ECO:0000256" key="5">
    <source>
        <dbReference type="ARBA" id="ARBA00022801"/>
    </source>
</evidence>
<dbReference type="SUPFAM" id="SSF63411">
    <property type="entry name" value="LuxS/MPP-like metallohydrolase"/>
    <property type="match status" value="2"/>
</dbReference>
<dbReference type="Proteomes" id="UP000494256">
    <property type="component" value="Unassembled WGS sequence"/>
</dbReference>
<dbReference type="FunFam" id="3.30.830.10:FF:000012">
    <property type="entry name" value="Protease 3"/>
    <property type="match status" value="1"/>
</dbReference>
<dbReference type="GO" id="GO:0051603">
    <property type="term" value="P:proteolysis involved in protein catabolic process"/>
    <property type="evidence" value="ECO:0007669"/>
    <property type="project" value="TreeGrafter"/>
</dbReference>
<evidence type="ECO:0000256" key="8">
    <source>
        <dbReference type="SAM" id="Coils"/>
    </source>
</evidence>
<dbReference type="GO" id="GO:0005829">
    <property type="term" value="C:cytosol"/>
    <property type="evidence" value="ECO:0007669"/>
    <property type="project" value="TreeGrafter"/>
</dbReference>
<name>A0A8S1BLH9_ARCPL</name>
<dbReference type="GO" id="GO:0043171">
    <property type="term" value="P:peptide catabolic process"/>
    <property type="evidence" value="ECO:0007669"/>
    <property type="project" value="TreeGrafter"/>
</dbReference>
<feature type="domain" description="Peptidase M16 C-terminal" evidence="11">
    <location>
        <begin position="218"/>
        <end position="395"/>
    </location>
</feature>
<evidence type="ECO:0000256" key="4">
    <source>
        <dbReference type="ARBA" id="ARBA00022723"/>
    </source>
</evidence>
<evidence type="ECO:0000256" key="6">
    <source>
        <dbReference type="ARBA" id="ARBA00022833"/>
    </source>
</evidence>
<protein>
    <submittedName>
        <fullName evidence="13">Uncharacterized protein</fullName>
    </submittedName>
</protein>
<keyword evidence="3" id="KW-0645">Protease</keyword>
<proteinExistence type="inferred from homology"/>
<keyword evidence="4" id="KW-0479">Metal-binding</keyword>
<comment type="caution">
    <text evidence="13">The sequence shown here is derived from an EMBL/GenBank/DDBJ whole genome shotgun (WGS) entry which is preliminary data.</text>
</comment>
<dbReference type="PANTHER" id="PTHR43690:SF18">
    <property type="entry name" value="INSULIN-DEGRADING ENZYME-RELATED"/>
    <property type="match status" value="1"/>
</dbReference>
<feature type="domain" description="Peptidase M16 middle/third" evidence="12">
    <location>
        <begin position="402"/>
        <end position="476"/>
    </location>
</feature>
<feature type="region of interest" description="Disordered" evidence="9">
    <location>
        <begin position="498"/>
        <end position="522"/>
    </location>
</feature>
<sequence length="624" mass="72218">MEPQMSSKGLFSSGASPDSSVFSIPGVKERYHNFVKPAADKRDYRGLLLTNRLKVVLVSDPDTDKSAAGLSVQVGTYSDPDEILGLAHLCKCMLVIGTKTYPKENEFNKFISEHGGSTIERIWCDRTEFCFDVTYPYLKKALDMFAEILTTPLFPESAIDREIDLINSEFESYKSSDYCPMIQLKKSISDPEHPFYKFNMGNKETLKAIPESKGINIREELLKFYQKWYSSNIMSLIVVGKESLDELEAMIVPLFSNIEDKSTTAPSWPLHPFPPELRQRRIYSLPTKNLRYLNIDFPIPCTRKHYKTKPIRYLSHLIDYEGPGSILSALKRREWCYRLRSGSTMSTRSFDFFSIQVNLTEKGINHIDEIIGLIFQYLTMLKNQGPQHWIWEKHEKIMDIKFRSKEVQDPLITVRHHVDLIQEYPMEEIFSVDDVMTEWKPELVTELISLLTPENIIVHIAAKVFKEKCTTTEFCYVLPATWLCADCLNDDMSAELTPSRNITTTRGNKKQPPQTSSHFNISSEDVRSMIQETLKNELKAQLSIFSDLLNSNLSRELHPIKEQMEQMNDSMTYMNNQYEDLLKEYSTCKEELKVLQVENSRMERRVIPTNTKRLSAKKTRLKTV</sequence>
<dbReference type="GO" id="GO:0005739">
    <property type="term" value="C:mitochondrion"/>
    <property type="evidence" value="ECO:0007669"/>
    <property type="project" value="TreeGrafter"/>
</dbReference>
<dbReference type="InterPro" id="IPR007863">
    <property type="entry name" value="Peptidase_M16_C"/>
</dbReference>
<dbReference type="PANTHER" id="PTHR43690">
    <property type="entry name" value="NARDILYSIN"/>
    <property type="match status" value="1"/>
</dbReference>
<evidence type="ECO:0000256" key="3">
    <source>
        <dbReference type="ARBA" id="ARBA00022670"/>
    </source>
</evidence>